<feature type="compositionally biased region" description="Polar residues" evidence="1">
    <location>
        <begin position="93"/>
        <end position="106"/>
    </location>
</feature>
<evidence type="ECO:0000256" key="1">
    <source>
        <dbReference type="SAM" id="MobiDB-lite"/>
    </source>
</evidence>
<accession>A0A6G0J975</accession>
<keyword evidence="3" id="KW-1185">Reference proteome</keyword>
<protein>
    <submittedName>
        <fullName evidence="2">Uncharacterized protein</fullName>
    </submittedName>
</protein>
<proteinExistence type="predicted"/>
<organism evidence="2 3">
    <name type="scientific">Larimichthys crocea</name>
    <name type="common">Large yellow croaker</name>
    <name type="synonym">Pseudosciaena crocea</name>
    <dbReference type="NCBI Taxonomy" id="215358"/>
    <lineage>
        <taxon>Eukaryota</taxon>
        <taxon>Metazoa</taxon>
        <taxon>Chordata</taxon>
        <taxon>Craniata</taxon>
        <taxon>Vertebrata</taxon>
        <taxon>Euteleostomi</taxon>
        <taxon>Actinopterygii</taxon>
        <taxon>Neopterygii</taxon>
        <taxon>Teleostei</taxon>
        <taxon>Neoteleostei</taxon>
        <taxon>Acanthomorphata</taxon>
        <taxon>Eupercaria</taxon>
        <taxon>Sciaenidae</taxon>
        <taxon>Larimichthys</taxon>
    </lineage>
</organism>
<evidence type="ECO:0000313" key="2">
    <source>
        <dbReference type="EMBL" id="KAE8300016.1"/>
    </source>
</evidence>
<sequence length="262" mass="28178">MPQNGLNYEGRRRRARGDTCDANGHVPGAALVNGAVVHNGCPAAATRIGASAPAGAPTGTEAQCMVNGYINSGYKGRSRKAPPPPRTLRKQGSRITDASAAGSSTAFPGGISVNGPTSPDTTTTTTAAAAAGPCNSDQTTPEPSPSAPARNQRRWKRIRHKRPVSTPPPPPMMPPQEENWESDIQEVTLTDWEKENFGSGPYGPEDVIHYSLRDLTLTKRRDTPPDLPVTADYRPVVHHRRPLRWSSYSLPTEPEQFADADE</sequence>
<name>A0A6G0J975_LARCR</name>
<dbReference type="EMBL" id="REGW02000001">
    <property type="protein sequence ID" value="KAE8300016.1"/>
    <property type="molecule type" value="Genomic_DNA"/>
</dbReference>
<feature type="compositionally biased region" description="Basic residues" evidence="1">
    <location>
        <begin position="151"/>
        <end position="163"/>
    </location>
</feature>
<feature type="region of interest" description="Disordered" evidence="1">
    <location>
        <begin position="73"/>
        <end position="178"/>
    </location>
</feature>
<gene>
    <name evidence="2" type="ORF">D5F01_LYC00147</name>
</gene>
<feature type="compositionally biased region" description="Low complexity" evidence="1">
    <location>
        <begin position="121"/>
        <end position="131"/>
    </location>
</feature>
<feature type="compositionally biased region" description="Pro residues" evidence="1">
    <location>
        <begin position="165"/>
        <end position="174"/>
    </location>
</feature>
<dbReference type="AlphaFoldDB" id="A0A6G0J975"/>
<comment type="caution">
    <text evidence="2">The sequence shown here is derived from an EMBL/GenBank/DDBJ whole genome shotgun (WGS) entry which is preliminary data.</text>
</comment>
<reference evidence="2 3" key="1">
    <citation type="submission" date="2019-07" db="EMBL/GenBank/DDBJ databases">
        <title>Chromosome genome assembly for large yellow croaker.</title>
        <authorList>
            <person name="Xiao S."/>
        </authorList>
    </citation>
    <scope>NUCLEOTIDE SEQUENCE [LARGE SCALE GENOMIC DNA]</scope>
    <source>
        <strain evidence="2">JMULYC20181020</strain>
        <tissue evidence="2">Muscle</tissue>
    </source>
</reference>
<evidence type="ECO:0000313" key="3">
    <source>
        <dbReference type="Proteomes" id="UP000424527"/>
    </source>
</evidence>
<dbReference type="Proteomes" id="UP000424527">
    <property type="component" value="Unassembled WGS sequence"/>
</dbReference>